<protein>
    <recommendedName>
        <fullName evidence="5">CCT domain-containing protein</fullName>
    </recommendedName>
</protein>
<dbReference type="PANTHER" id="PTHR31874">
    <property type="entry name" value="CCT MOTIF FAMILY PROTEIN, EXPRESSED"/>
    <property type="match status" value="1"/>
</dbReference>
<proteinExistence type="predicted"/>
<evidence type="ECO:0000256" key="2">
    <source>
        <dbReference type="ARBA" id="ARBA00023242"/>
    </source>
</evidence>
<dbReference type="PANTHER" id="PTHR31874:SF41">
    <property type="entry name" value="CCT MOTIF FAMILY PROTEIN"/>
    <property type="match status" value="1"/>
</dbReference>
<evidence type="ECO:0000313" key="7">
    <source>
        <dbReference type="Proteomes" id="UP001293593"/>
    </source>
</evidence>
<dbReference type="GO" id="GO:0006355">
    <property type="term" value="P:regulation of DNA-templated transcription"/>
    <property type="evidence" value="ECO:0007669"/>
    <property type="project" value="TreeGrafter"/>
</dbReference>
<dbReference type="InterPro" id="IPR010402">
    <property type="entry name" value="CCT_domain"/>
</dbReference>
<organism evidence="6 7">
    <name type="scientific">Acacia crassicarpa</name>
    <name type="common">northern wattle</name>
    <dbReference type="NCBI Taxonomy" id="499986"/>
    <lineage>
        <taxon>Eukaryota</taxon>
        <taxon>Viridiplantae</taxon>
        <taxon>Streptophyta</taxon>
        <taxon>Embryophyta</taxon>
        <taxon>Tracheophyta</taxon>
        <taxon>Spermatophyta</taxon>
        <taxon>Magnoliopsida</taxon>
        <taxon>eudicotyledons</taxon>
        <taxon>Gunneridae</taxon>
        <taxon>Pentapetalae</taxon>
        <taxon>rosids</taxon>
        <taxon>fabids</taxon>
        <taxon>Fabales</taxon>
        <taxon>Fabaceae</taxon>
        <taxon>Caesalpinioideae</taxon>
        <taxon>mimosoid clade</taxon>
        <taxon>Acacieae</taxon>
        <taxon>Acacia</taxon>
    </lineage>
</organism>
<comment type="subcellular location">
    <subcellularLocation>
        <location evidence="1 3">Nucleus</location>
    </subcellularLocation>
</comment>
<dbReference type="Pfam" id="PF06203">
    <property type="entry name" value="CCT"/>
    <property type="match status" value="1"/>
</dbReference>
<gene>
    <name evidence="6" type="ORF">QN277_018020</name>
</gene>
<dbReference type="InterPro" id="IPR052453">
    <property type="entry name" value="CONSTANS-like_ZF"/>
</dbReference>
<dbReference type="Proteomes" id="UP001293593">
    <property type="component" value="Unassembled WGS sequence"/>
</dbReference>
<keyword evidence="2 3" id="KW-0539">Nucleus</keyword>
<evidence type="ECO:0000259" key="5">
    <source>
        <dbReference type="PROSITE" id="PS51017"/>
    </source>
</evidence>
<dbReference type="AlphaFoldDB" id="A0AAE1MNS7"/>
<evidence type="ECO:0000256" key="4">
    <source>
        <dbReference type="SAM" id="MobiDB-lite"/>
    </source>
</evidence>
<keyword evidence="7" id="KW-1185">Reference proteome</keyword>
<accession>A0AAE1MNS7</accession>
<evidence type="ECO:0000313" key="6">
    <source>
        <dbReference type="EMBL" id="KAK4274852.1"/>
    </source>
</evidence>
<dbReference type="PROSITE" id="PS51017">
    <property type="entry name" value="CCT"/>
    <property type="match status" value="1"/>
</dbReference>
<name>A0AAE1MNS7_9FABA</name>
<dbReference type="EMBL" id="JAWXYG010000004">
    <property type="protein sequence ID" value="KAK4274852.1"/>
    <property type="molecule type" value="Genomic_DNA"/>
</dbReference>
<dbReference type="GO" id="GO:0005634">
    <property type="term" value="C:nucleus"/>
    <property type="evidence" value="ECO:0007669"/>
    <property type="project" value="UniProtKB-SubCell"/>
</dbReference>
<evidence type="ECO:0000256" key="1">
    <source>
        <dbReference type="ARBA" id="ARBA00004123"/>
    </source>
</evidence>
<reference evidence="6" key="1">
    <citation type="submission" date="2023-10" db="EMBL/GenBank/DDBJ databases">
        <title>Chromosome-level genome of the transformable northern wattle, Acacia crassicarpa.</title>
        <authorList>
            <person name="Massaro I."/>
            <person name="Sinha N.R."/>
            <person name="Poethig S."/>
            <person name="Leichty A.R."/>
        </authorList>
    </citation>
    <scope>NUCLEOTIDE SEQUENCE</scope>
    <source>
        <strain evidence="6">Acra3RX</strain>
        <tissue evidence="6">Leaf</tissue>
    </source>
</reference>
<sequence length="223" mass="25992">MEYNSVLRSPKKEEQQVPDATTYSSEDFNILDELGDGVLGSEHDHSKSQHHCHGGYLNWDFMEMEGFSTVDAEEAEVANDDEGEEQEEEEERSKCRLVEKDKIIKTEKNGGGLWEEDDDDEKMASLKLNLNHQEVLDAWSDRGSLWAHDSSLSMPSNANDAFFYMGEVPILQEEDRSRRNASVRRYKEKRQSRLFSKKIRYEVRKLNADKRPRLKGRFVKKRL</sequence>
<evidence type="ECO:0000256" key="3">
    <source>
        <dbReference type="PROSITE-ProRule" id="PRU00357"/>
    </source>
</evidence>
<feature type="domain" description="CCT" evidence="5">
    <location>
        <begin position="179"/>
        <end position="221"/>
    </location>
</feature>
<feature type="region of interest" description="Disordered" evidence="4">
    <location>
        <begin position="1"/>
        <end position="26"/>
    </location>
</feature>
<comment type="caution">
    <text evidence="6">The sequence shown here is derived from an EMBL/GenBank/DDBJ whole genome shotgun (WGS) entry which is preliminary data.</text>
</comment>